<evidence type="ECO:0000313" key="3">
    <source>
        <dbReference type="Proteomes" id="UP001549920"/>
    </source>
</evidence>
<sequence>MLNIENYKIGSSFTRESTTRGGSLILLNTQLKSKERKDVVALSVEQTIEIACAELEQYIIISVYRPPRANYQLFESIMEEALKRVCKSSKTIVVCGDFNVDLLKSTQTSVRFLNLFKSYNLSNLFNEPTRVTPTSATCLDNIFCNGKLVDKFIINNLRSDHSGQKAIFEHHHVSPHTVDVVCRPVTVNRIDRFKDKVDSSIHSLKSNNSQNAEELYEDLFSLIKNEFNQIFTQKKINSNQRKCKFNDWATPGIHKSRNRLYDLYSIKADTQDPYIIEYVKRYSKTFKKVCATAKSNYIRRIVAGSNNKAKATWNIINKETCKGKLRDNTFSLQIGSKLINSNTEVANAFESFFSEIAPKTTKDLASSAALAETILKSNVDECNSPFHFNYINPDVVIKTFRELNMKKTEDLWGISVCIINTIINTVAPHLAIIFNKCIDEGEFPSLMKISKIVPLFKSGEKSDPTNFRPISILPVLSKIFEKVIFNQLLSHFVLNKLLHNKQFGFTKGRSTTDAGVALLKHVFDAWNCKQDAIGIFCDLSKAFDCVDHETLLKKLKHYGVSISSLNLFKSYLSSRTQKVFINGAESSGAPLTMGVPQGSILGPLLFLIYINDLPYFVKDLCEIVLFADDTSLIFKTKRGQETFDDVNNALSHVLNWFTVNNLLLNATKTKCIKFTMPNSTLYACVYRSHTGDRETTRLFEHLSEMADEAQRRYPTAQLVLLGDFNAHHKEWLFPFMKTDHAGREARKFALSLNLTQLVQVATRVPDVDGHTANCLDLLLTTDPEKHSISVTSPLGSSDHSVVKSVSVFSPPVDCPVGTRRVWRYKSADWDEMRHFFSSYPWRQVCFSSGDPSCSADAVVDVIRQGMEYFIPFSDIPLGHKARPWYNADCARAEARKESAYQAWVLARDRKVRSRRVRAKKRAYNSAAKSYKRVLRRARFDHVSRIGARLASNPPGGKQFWSLSKAVESNFCRPSLPPLLKPDGSLAHSAAEKANLFATLFASNSRLDAGSKQPPTLPCCDSSMPKIAIHTKEVRRALQNLDVNKASGPDGIPARVLKHCAPELSPILTRLYRLSIRAVSVPKSWKLANVQPVPKKGSRADPCNYRPIAITSILCKVMERVLNSKLLSYLEAHDLLSDHQYGFRRRRSTGDLLAYVTHCWGEAIENHGEALAVSLDISKAFDRVWHASLLSKLPAYGIPSDFCNWILDFLSERSIRVVVDGCSSDLMAINAGVPQGSVLSATLFLLHINDLLSPGIVAYADDSTVIESYQSSARDGGVITRELREAMVERTNATLSFVSRWGDENLVEFNSTKTQACLFSVTILFWLMFPSLVPSASHHHF</sequence>
<name>A0ABR3I4H8_LOXSC</name>
<dbReference type="InterPro" id="IPR036691">
    <property type="entry name" value="Endo/exonu/phosph_ase_sf"/>
</dbReference>
<dbReference type="Pfam" id="PF14529">
    <property type="entry name" value="Exo_endo_phos_2"/>
    <property type="match status" value="2"/>
</dbReference>
<protein>
    <recommendedName>
        <fullName evidence="1">Reverse transcriptase domain-containing protein</fullName>
    </recommendedName>
</protein>
<dbReference type="InterPro" id="IPR000477">
    <property type="entry name" value="RT_dom"/>
</dbReference>
<feature type="domain" description="Reverse transcriptase" evidence="1">
    <location>
        <begin position="436"/>
        <end position="704"/>
    </location>
</feature>
<dbReference type="Proteomes" id="UP001549920">
    <property type="component" value="Unassembled WGS sequence"/>
</dbReference>
<dbReference type="PANTHER" id="PTHR19446">
    <property type="entry name" value="REVERSE TRANSCRIPTASES"/>
    <property type="match status" value="1"/>
</dbReference>
<dbReference type="EMBL" id="JBEUOH010000008">
    <property type="protein sequence ID" value="KAL0883669.1"/>
    <property type="molecule type" value="Genomic_DNA"/>
</dbReference>
<dbReference type="InterPro" id="IPR043502">
    <property type="entry name" value="DNA/RNA_pol_sf"/>
</dbReference>
<organism evidence="2 3">
    <name type="scientific">Loxostege sticticalis</name>
    <name type="common">Beet webworm moth</name>
    <dbReference type="NCBI Taxonomy" id="481309"/>
    <lineage>
        <taxon>Eukaryota</taxon>
        <taxon>Metazoa</taxon>
        <taxon>Ecdysozoa</taxon>
        <taxon>Arthropoda</taxon>
        <taxon>Hexapoda</taxon>
        <taxon>Insecta</taxon>
        <taxon>Pterygota</taxon>
        <taxon>Neoptera</taxon>
        <taxon>Endopterygota</taxon>
        <taxon>Lepidoptera</taxon>
        <taxon>Glossata</taxon>
        <taxon>Ditrysia</taxon>
        <taxon>Pyraloidea</taxon>
        <taxon>Crambidae</taxon>
        <taxon>Pyraustinae</taxon>
        <taxon>Loxostege</taxon>
    </lineage>
</organism>
<dbReference type="CDD" id="cd01650">
    <property type="entry name" value="RT_nLTR_like"/>
    <property type="match status" value="2"/>
</dbReference>
<keyword evidence="3" id="KW-1185">Reference proteome</keyword>
<dbReference type="SUPFAM" id="SSF56672">
    <property type="entry name" value="DNA/RNA polymerases"/>
    <property type="match status" value="2"/>
</dbReference>
<dbReference type="PROSITE" id="PS50878">
    <property type="entry name" value="RT_POL"/>
    <property type="match status" value="2"/>
</dbReference>
<accession>A0ABR3I4H8</accession>
<gene>
    <name evidence="2" type="ORF">ABMA27_015794</name>
</gene>
<reference evidence="2 3" key="1">
    <citation type="submission" date="2024-06" db="EMBL/GenBank/DDBJ databases">
        <title>A chromosome-level genome assembly of beet webworm, Loxostege sticticalis.</title>
        <authorList>
            <person name="Zhang Y."/>
        </authorList>
    </citation>
    <scope>NUCLEOTIDE SEQUENCE [LARGE SCALE GENOMIC DNA]</scope>
    <source>
        <strain evidence="2">AQ026</strain>
        <tissue evidence="2">Whole body</tissue>
    </source>
</reference>
<dbReference type="SUPFAM" id="SSF56219">
    <property type="entry name" value="DNase I-like"/>
    <property type="match status" value="2"/>
</dbReference>
<comment type="caution">
    <text evidence="2">The sequence shown here is derived from an EMBL/GenBank/DDBJ whole genome shotgun (WGS) entry which is preliminary data.</text>
</comment>
<evidence type="ECO:0000313" key="2">
    <source>
        <dbReference type="EMBL" id="KAL0883669.1"/>
    </source>
</evidence>
<dbReference type="InterPro" id="IPR005135">
    <property type="entry name" value="Endo/exonuclease/phosphatase"/>
</dbReference>
<dbReference type="Pfam" id="PF00078">
    <property type="entry name" value="RVT_1"/>
    <property type="match status" value="2"/>
</dbReference>
<dbReference type="Gene3D" id="3.60.10.10">
    <property type="entry name" value="Endonuclease/exonuclease/phosphatase"/>
    <property type="match status" value="2"/>
</dbReference>
<feature type="domain" description="Reverse transcriptase" evidence="1">
    <location>
        <begin position="1073"/>
        <end position="1330"/>
    </location>
</feature>
<evidence type="ECO:0000259" key="1">
    <source>
        <dbReference type="PROSITE" id="PS50878"/>
    </source>
</evidence>
<proteinExistence type="predicted"/>